<dbReference type="GO" id="GO:0003677">
    <property type="term" value="F:DNA binding"/>
    <property type="evidence" value="ECO:0007669"/>
    <property type="project" value="UniProtKB-KW"/>
</dbReference>
<gene>
    <name evidence="6" type="ORF">SAMN06265338_102141</name>
</gene>
<keyword evidence="7" id="KW-1185">Reference proteome</keyword>
<dbReference type="InterPro" id="IPR036390">
    <property type="entry name" value="WH_DNA-bd_sf"/>
</dbReference>
<protein>
    <submittedName>
        <fullName evidence="6">DNA-binding transcriptional regulator, MarR family</fullName>
    </submittedName>
</protein>
<evidence type="ECO:0000259" key="5">
    <source>
        <dbReference type="PROSITE" id="PS50995"/>
    </source>
</evidence>
<dbReference type="InterPro" id="IPR036388">
    <property type="entry name" value="WH-like_DNA-bd_sf"/>
</dbReference>
<dbReference type="SMART" id="SM00347">
    <property type="entry name" value="HTH_MARR"/>
    <property type="match status" value="1"/>
</dbReference>
<dbReference type="Proteomes" id="UP000198418">
    <property type="component" value="Unassembled WGS sequence"/>
</dbReference>
<dbReference type="InterPro" id="IPR000835">
    <property type="entry name" value="HTH_MarR-typ"/>
</dbReference>
<evidence type="ECO:0000256" key="2">
    <source>
        <dbReference type="ARBA" id="ARBA00023125"/>
    </source>
</evidence>
<evidence type="ECO:0000256" key="3">
    <source>
        <dbReference type="ARBA" id="ARBA00023163"/>
    </source>
</evidence>
<evidence type="ECO:0000313" key="7">
    <source>
        <dbReference type="Proteomes" id="UP000198418"/>
    </source>
</evidence>
<dbReference type="GO" id="GO:0003700">
    <property type="term" value="F:DNA-binding transcription factor activity"/>
    <property type="evidence" value="ECO:0007669"/>
    <property type="project" value="InterPro"/>
</dbReference>
<dbReference type="InterPro" id="IPR023187">
    <property type="entry name" value="Tscrpt_reg_MarR-type_CS"/>
</dbReference>
<accession>A0A212QZD5</accession>
<feature type="domain" description="HTH marR-type" evidence="5">
    <location>
        <begin position="28"/>
        <end position="162"/>
    </location>
</feature>
<keyword evidence="3" id="KW-0804">Transcription</keyword>
<feature type="region of interest" description="Disordered" evidence="4">
    <location>
        <begin position="1"/>
        <end position="20"/>
    </location>
</feature>
<dbReference type="PRINTS" id="PR00598">
    <property type="entry name" value="HTHMARR"/>
</dbReference>
<name>A0A212QZD5_RHOAC</name>
<dbReference type="AlphaFoldDB" id="A0A212QZD5"/>
<evidence type="ECO:0000256" key="1">
    <source>
        <dbReference type="ARBA" id="ARBA00023015"/>
    </source>
</evidence>
<dbReference type="Gene3D" id="1.10.10.10">
    <property type="entry name" value="Winged helix-like DNA-binding domain superfamily/Winged helix DNA-binding domain"/>
    <property type="match status" value="1"/>
</dbReference>
<dbReference type="RefSeq" id="WP_088519677.1">
    <property type="nucleotide sequence ID" value="NZ_FYDG01000002.1"/>
</dbReference>
<dbReference type="SUPFAM" id="SSF46785">
    <property type="entry name" value="Winged helix' DNA-binding domain"/>
    <property type="match status" value="1"/>
</dbReference>
<evidence type="ECO:0000256" key="4">
    <source>
        <dbReference type="SAM" id="MobiDB-lite"/>
    </source>
</evidence>
<proteinExistence type="predicted"/>
<dbReference type="EMBL" id="FYDG01000002">
    <property type="protein sequence ID" value="SNB65056.1"/>
    <property type="molecule type" value="Genomic_DNA"/>
</dbReference>
<keyword evidence="1" id="KW-0805">Transcription regulation</keyword>
<dbReference type="PROSITE" id="PS50995">
    <property type="entry name" value="HTH_MARR_2"/>
    <property type="match status" value="1"/>
</dbReference>
<sequence length="170" mass="18465">MADARVGRLASQHRDAAEPPPVSYGVLGRLLGFHLRRSQTAVAAHVMDRVNPEDAITPGLFGALEVIAANEGLAQSDLAKAMGVDRSSIVKAIDQLEARSLIQRLPSDRDRRRHRLCLTPAGRATCARLRERFLAQEAVFLQARLSAEEVETLMGLLERLHGAADPACLA</sequence>
<dbReference type="PANTHER" id="PTHR33164:SF43">
    <property type="entry name" value="HTH-TYPE TRANSCRIPTIONAL REPRESSOR YETL"/>
    <property type="match status" value="1"/>
</dbReference>
<dbReference type="PROSITE" id="PS01117">
    <property type="entry name" value="HTH_MARR_1"/>
    <property type="match status" value="1"/>
</dbReference>
<dbReference type="PANTHER" id="PTHR33164">
    <property type="entry name" value="TRANSCRIPTIONAL REGULATOR, MARR FAMILY"/>
    <property type="match status" value="1"/>
</dbReference>
<dbReference type="GO" id="GO:0006950">
    <property type="term" value="P:response to stress"/>
    <property type="evidence" value="ECO:0007669"/>
    <property type="project" value="TreeGrafter"/>
</dbReference>
<dbReference type="Pfam" id="PF12802">
    <property type="entry name" value="MarR_2"/>
    <property type="match status" value="1"/>
</dbReference>
<organism evidence="6 7">
    <name type="scientific">Rhodoblastus acidophilus</name>
    <name type="common">Rhodopseudomonas acidophila</name>
    <dbReference type="NCBI Taxonomy" id="1074"/>
    <lineage>
        <taxon>Bacteria</taxon>
        <taxon>Pseudomonadati</taxon>
        <taxon>Pseudomonadota</taxon>
        <taxon>Alphaproteobacteria</taxon>
        <taxon>Hyphomicrobiales</taxon>
        <taxon>Rhodoblastaceae</taxon>
        <taxon>Rhodoblastus</taxon>
    </lineage>
</organism>
<dbReference type="InterPro" id="IPR039422">
    <property type="entry name" value="MarR/SlyA-like"/>
</dbReference>
<dbReference type="OrthoDB" id="7269152at2"/>
<evidence type="ECO:0000313" key="6">
    <source>
        <dbReference type="EMBL" id="SNB65056.1"/>
    </source>
</evidence>
<reference evidence="7" key="1">
    <citation type="submission" date="2017-06" db="EMBL/GenBank/DDBJ databases">
        <authorList>
            <person name="Varghese N."/>
            <person name="Submissions S."/>
        </authorList>
    </citation>
    <scope>NUCLEOTIDE SEQUENCE [LARGE SCALE GENOMIC DNA]</scope>
    <source>
        <strain evidence="7">DSM 137</strain>
    </source>
</reference>
<keyword evidence="2 6" id="KW-0238">DNA-binding</keyword>